<dbReference type="Gene3D" id="3.40.50.980">
    <property type="match status" value="2"/>
</dbReference>
<dbReference type="Gene3D" id="3.30.300.30">
    <property type="match status" value="2"/>
</dbReference>
<sequence>MIRAQGECVEIEQQLSYWKAQLMDAQSVIELPSDRQRTLGTACDCSSEIFVLPEEITNKLRNMCRQYNATLSHLLFAGFATLLHRYTSQKDLSIGLPLILRNLGKDNIHFSINTVVIRTLFEKEDLTFTQLISQVCDTTLNANRNKDILFKTLVDEVNIDIDTYRHPIYQVSCVLMNDLTSIPDESETIKSLLIRHYQRLDLSLHMEDVDGSLKATMYYNNQLFDAARIKRMLQHFQILLEHVTKKPETEIKSLTLLTNDEAQKFAMWNDTSIEIPENICVHNLFVDQASRTPNQLAVVFEGQQLTYSDLQQKANQMALHLRSLGVKQNTFVGICLERSLDMIIAVLATLMAGGAYVPLDPLQPKQRLLNMFDDVSLSVVITSSKFVNFLSTQLITTLLIDSVDALDISGHNQQRAPEVTQEDNAYVLFTSGSTGKPKGVLMHHRPLLNLIKWQISTFRLRSGANTLQFASLGFDVSFQEIFSTLCSGGTLYIPTEDTRKDFHKLIQYIDTNNIQRIFIPFVVLHHLAETAVNVNASIDSLAEIITAGEQLQITPSIKRWLKSLKNCSLHNHYGPTESHVVTSYNLSANPLDWEYLPPIGTPISNAKIFILDKHMQPVPIGVPGELFIGGPVLSKGYINQPELTELKFIVNPFSVDERELLYKTGDLARYLPDGMIQYLGRFDNQVKIRGYRLEIGEIENVLGEYPGVKQSLILTREDVPGDKKLVGYVVMNSQISIDKSVDNLSTDLRRFIGERLPDYMIPGAFVILEEIPLTTNGKIDKRLLPPPNSELHTDNGYSAPRSETEKSIAKIYSQLLQIKKIGINDNFFEIGGNSLVATQLISRIRDLFQVDLLFSKLFNNPTVAKLSNVIDSLKENNKQQAYVPIQRISSPLTHVTATLSQQALWFMDQLSPGHSQYNILKVLRLRGRVNTQILEKSLDIISQRHEILRGVFQNNQGKLSIFIRENETKLHLIELADLQEEMKEDRIKKIIEEESNYSFDLTHGPLFRVVLIKKEELEYYLLFNIHHIICDGWSLKVLISELKEFYTSFLDGTAPAVTELPFQFVDYATWQEQLLQNNGFSKQLSYWKAQLKGSPSIFTLPTDHPRPPIQTFKGATVRFELAQKLTETLIKFSQENRVTLFMTLLAAFKALLHRYTGETDIVVGSPAANRNNSEVENLIGFFVNTLVLRVNCEGDPTFLELLSRVRKVTLEAYNYQEIPFEILVDALKMSRDLSFNPLFQVMFNFLNIQLQEFESPDLQLKYVQFDKTAAKFDIDFFIEETNEGLMGYVEYNTALFDSTSIKRFISHYKRIIEQIVQDPFKGISKYALTTLESQSIYFSQINQQVEYTPNYIEFKQEEIEQSLMQRFESQVGLHPHKVAIKTKFEELTYENLDKLANKVSNCIIGTRMKGIRIGLLFEHGTDMIVAMFGALKSGMPYVPIDPNHPKDRISSILIDASIDVIVTNQKNFTLAQNISSSSIHIIRIDECQSSEEKPDILVTPDSLAYILYTSGSTGTPKGVIQNHRNVLHHIKNYTNNLKISSDDRLILLASYCFDAAVMDIFGALLNGSTLYPIDVREEDFKAVCDWIKKNELTIYHSTPTFFRYLLESFTGTFTSVRLVVLGGEQVNSREVELFSKFFSTNSLLINGLGPTECTLGLQYFVKNFTGLTENVPVGYPVDGVDVLLLNEEGEITDLYGEIAYRSKYIALGYLNKPELTEKYFFADDSDSNVRIYRSGDMGRLLSDGSIQYAGRRDFQVKIRGHRVEPTEIEEKLRELPNIKEAIVVNYTNERQEQYLAAYLLAPDRFELSNYDLRILLRHRLPDYMIPTHYIFIQSVPLTSTGKIDRRALPIPKSKVNNSESVGPRNDLEKTLSAIWSEILECDNIGVFDNLFELGGHSLLAIQIMTQINQVLEVQVPLHLIFEYPTISELADHIQVAYRES</sequence>
<dbReference type="FunFam" id="3.30.300.30:FF:000010">
    <property type="entry name" value="Enterobactin synthetase component F"/>
    <property type="match status" value="1"/>
</dbReference>
<dbReference type="GO" id="GO:0031177">
    <property type="term" value="F:phosphopantetheine binding"/>
    <property type="evidence" value="ECO:0007669"/>
    <property type="project" value="InterPro"/>
</dbReference>
<evidence type="ECO:0000259" key="8">
    <source>
        <dbReference type="PROSITE" id="PS50075"/>
    </source>
</evidence>
<keyword evidence="6" id="KW-0045">Antibiotic biosynthesis</keyword>
<dbReference type="InterPro" id="IPR020845">
    <property type="entry name" value="AMP-binding_CS"/>
</dbReference>
<evidence type="ECO:0000256" key="3">
    <source>
        <dbReference type="ARBA" id="ARBA00022450"/>
    </source>
</evidence>
<dbReference type="Proteomes" id="UP000198915">
    <property type="component" value="Unassembled WGS sequence"/>
</dbReference>
<dbReference type="PANTHER" id="PTHR45527:SF1">
    <property type="entry name" value="FATTY ACID SYNTHASE"/>
    <property type="match status" value="1"/>
</dbReference>
<dbReference type="InterPro" id="IPR025110">
    <property type="entry name" value="AMP-bd_C"/>
</dbReference>
<dbReference type="GO" id="GO:0008610">
    <property type="term" value="P:lipid biosynthetic process"/>
    <property type="evidence" value="ECO:0007669"/>
    <property type="project" value="UniProtKB-ARBA"/>
</dbReference>
<dbReference type="Gene3D" id="3.30.559.10">
    <property type="entry name" value="Chloramphenicol acetyltransferase-like domain"/>
    <property type="match status" value="2"/>
</dbReference>
<evidence type="ECO:0000313" key="9">
    <source>
        <dbReference type="EMBL" id="SFK99920.1"/>
    </source>
</evidence>
<dbReference type="InterPro" id="IPR023213">
    <property type="entry name" value="CAT-like_dom_sf"/>
</dbReference>
<dbReference type="FunFam" id="3.30.559.30:FF:000001">
    <property type="entry name" value="Non-ribosomal peptide synthetase"/>
    <property type="match status" value="1"/>
</dbReference>
<organism evidence="9 10">
    <name type="scientific">Brevibacillus centrosporus</name>
    <dbReference type="NCBI Taxonomy" id="54910"/>
    <lineage>
        <taxon>Bacteria</taxon>
        <taxon>Bacillati</taxon>
        <taxon>Bacillota</taxon>
        <taxon>Bacilli</taxon>
        <taxon>Bacillales</taxon>
        <taxon>Paenibacillaceae</taxon>
        <taxon>Brevibacillus</taxon>
    </lineage>
</organism>
<evidence type="ECO:0000256" key="6">
    <source>
        <dbReference type="ARBA" id="ARBA00023194"/>
    </source>
</evidence>
<dbReference type="GO" id="GO:0044550">
    <property type="term" value="P:secondary metabolite biosynthetic process"/>
    <property type="evidence" value="ECO:0007669"/>
    <property type="project" value="UniProtKB-ARBA"/>
</dbReference>
<dbReference type="InterPro" id="IPR036736">
    <property type="entry name" value="ACP-like_sf"/>
</dbReference>
<dbReference type="InterPro" id="IPR045851">
    <property type="entry name" value="AMP-bd_C_sf"/>
</dbReference>
<evidence type="ECO:0000256" key="5">
    <source>
        <dbReference type="ARBA" id="ARBA00022737"/>
    </source>
</evidence>
<dbReference type="NCBIfam" id="NF003417">
    <property type="entry name" value="PRK04813.1"/>
    <property type="match status" value="2"/>
</dbReference>
<dbReference type="InterPro" id="IPR020806">
    <property type="entry name" value="PKS_PP-bd"/>
</dbReference>
<evidence type="ECO:0000313" key="10">
    <source>
        <dbReference type="Proteomes" id="UP000198915"/>
    </source>
</evidence>
<dbReference type="Gene3D" id="3.40.50.12780">
    <property type="entry name" value="N-terminal domain of ligase-like"/>
    <property type="match status" value="1"/>
</dbReference>
<dbReference type="PROSITE" id="PS00455">
    <property type="entry name" value="AMP_BINDING"/>
    <property type="match status" value="2"/>
</dbReference>
<dbReference type="NCBIfam" id="TIGR01733">
    <property type="entry name" value="AA-adenyl-dom"/>
    <property type="match status" value="2"/>
</dbReference>
<name>A0A1I4E4N9_9BACL</name>
<dbReference type="GO" id="GO:0017000">
    <property type="term" value="P:antibiotic biosynthetic process"/>
    <property type="evidence" value="ECO:0007669"/>
    <property type="project" value="UniProtKB-KW"/>
</dbReference>
<dbReference type="Pfam" id="PF00550">
    <property type="entry name" value="PP-binding"/>
    <property type="match status" value="2"/>
</dbReference>
<keyword evidence="3" id="KW-0596">Phosphopantetheine</keyword>
<dbReference type="CDD" id="cd19531">
    <property type="entry name" value="LCL_NRPS-like"/>
    <property type="match status" value="1"/>
</dbReference>
<dbReference type="Pfam" id="PF13193">
    <property type="entry name" value="AMP-binding_C"/>
    <property type="match status" value="2"/>
</dbReference>
<dbReference type="Pfam" id="PF00501">
    <property type="entry name" value="AMP-binding"/>
    <property type="match status" value="2"/>
</dbReference>
<dbReference type="Gene3D" id="2.30.38.10">
    <property type="entry name" value="Luciferase, Domain 3"/>
    <property type="match status" value="1"/>
</dbReference>
<dbReference type="FunFam" id="3.40.50.12780:FF:000012">
    <property type="entry name" value="Non-ribosomal peptide synthetase"/>
    <property type="match status" value="1"/>
</dbReference>
<dbReference type="GO" id="GO:0043041">
    <property type="term" value="P:amino acid activation for nonribosomal peptide biosynthetic process"/>
    <property type="evidence" value="ECO:0007669"/>
    <property type="project" value="TreeGrafter"/>
</dbReference>
<dbReference type="InterPro" id="IPR042099">
    <property type="entry name" value="ANL_N_sf"/>
</dbReference>
<dbReference type="InterPro" id="IPR010071">
    <property type="entry name" value="AA_adenyl_dom"/>
</dbReference>
<dbReference type="CDD" id="cd05930">
    <property type="entry name" value="A_NRPS"/>
    <property type="match status" value="1"/>
</dbReference>
<dbReference type="InterPro" id="IPR006162">
    <property type="entry name" value="Ppantetheine_attach_site"/>
</dbReference>
<dbReference type="InterPro" id="IPR001242">
    <property type="entry name" value="Condensation_dom"/>
</dbReference>
<dbReference type="GO" id="GO:0003824">
    <property type="term" value="F:catalytic activity"/>
    <property type="evidence" value="ECO:0007669"/>
    <property type="project" value="UniProtKB-KW"/>
</dbReference>
<dbReference type="SUPFAM" id="SSF52777">
    <property type="entry name" value="CoA-dependent acyltransferases"/>
    <property type="match status" value="3"/>
</dbReference>
<dbReference type="FunFam" id="1.10.1200.10:FF:000005">
    <property type="entry name" value="Nonribosomal peptide synthetase 1"/>
    <property type="match status" value="2"/>
</dbReference>
<proteinExistence type="inferred from homology"/>
<comment type="similarity">
    <text evidence="2">Belongs to the ATP-dependent AMP-binding enzyme family.</text>
</comment>
<keyword evidence="5" id="KW-0677">Repeat</keyword>
<keyword evidence="10" id="KW-1185">Reference proteome</keyword>
<dbReference type="STRING" id="1884381.SAMN05518846_12815"/>
<feature type="domain" description="Carrier" evidence="8">
    <location>
        <begin position="799"/>
        <end position="874"/>
    </location>
</feature>
<keyword evidence="4" id="KW-0597">Phosphoprotein</keyword>
<dbReference type="PROSITE" id="PS00012">
    <property type="entry name" value="PHOSPHOPANTETHEINE"/>
    <property type="match status" value="1"/>
</dbReference>
<dbReference type="SUPFAM" id="SSF56801">
    <property type="entry name" value="Acetyl-CoA synthetase-like"/>
    <property type="match status" value="2"/>
</dbReference>
<evidence type="ECO:0000256" key="1">
    <source>
        <dbReference type="ARBA" id="ARBA00001957"/>
    </source>
</evidence>
<dbReference type="SUPFAM" id="SSF47336">
    <property type="entry name" value="ACP-like"/>
    <property type="match status" value="2"/>
</dbReference>
<dbReference type="GO" id="GO:0005737">
    <property type="term" value="C:cytoplasm"/>
    <property type="evidence" value="ECO:0007669"/>
    <property type="project" value="TreeGrafter"/>
</dbReference>
<dbReference type="PANTHER" id="PTHR45527">
    <property type="entry name" value="NONRIBOSOMAL PEPTIDE SYNTHETASE"/>
    <property type="match status" value="1"/>
</dbReference>
<dbReference type="FunFam" id="3.40.50.980:FF:000001">
    <property type="entry name" value="Non-ribosomal peptide synthetase"/>
    <property type="match status" value="1"/>
</dbReference>
<dbReference type="RefSeq" id="WP_092277274.1">
    <property type="nucleotide sequence ID" value="NZ_FORT01000028.1"/>
</dbReference>
<accession>A0A1I4E4N9</accession>
<reference evidence="10" key="1">
    <citation type="submission" date="2016-10" db="EMBL/GenBank/DDBJ databases">
        <authorList>
            <person name="Varghese N."/>
            <person name="Submissions S."/>
        </authorList>
    </citation>
    <scope>NUCLEOTIDE SEQUENCE [LARGE SCALE GENOMIC DNA]</scope>
    <source>
        <strain evidence="10">OK042</strain>
    </source>
</reference>
<keyword evidence="7" id="KW-0511">Multifunctional enzyme</keyword>
<dbReference type="Gene3D" id="3.30.559.30">
    <property type="entry name" value="Nonribosomal peptide synthetase, condensation domain"/>
    <property type="match status" value="2"/>
</dbReference>
<gene>
    <name evidence="9" type="ORF">SAMN05518846_12815</name>
</gene>
<evidence type="ECO:0000256" key="4">
    <source>
        <dbReference type="ARBA" id="ARBA00022553"/>
    </source>
</evidence>
<dbReference type="Gene3D" id="1.10.1200.10">
    <property type="entry name" value="ACP-like"/>
    <property type="match status" value="2"/>
</dbReference>
<protein>
    <submittedName>
        <fullName evidence="9">Amino acid adenylation domain-containing protein</fullName>
    </submittedName>
</protein>
<dbReference type="SMART" id="SM00823">
    <property type="entry name" value="PKS_PP"/>
    <property type="match status" value="2"/>
</dbReference>
<evidence type="ECO:0000256" key="7">
    <source>
        <dbReference type="ARBA" id="ARBA00023268"/>
    </source>
</evidence>
<dbReference type="EMBL" id="FORT01000028">
    <property type="protein sequence ID" value="SFK99920.1"/>
    <property type="molecule type" value="Genomic_DNA"/>
</dbReference>
<dbReference type="InterPro" id="IPR000873">
    <property type="entry name" value="AMP-dep_synth/lig_dom"/>
</dbReference>
<dbReference type="CDD" id="cd17651">
    <property type="entry name" value="A_NRPS_VisG_like"/>
    <property type="match status" value="1"/>
</dbReference>
<dbReference type="PROSITE" id="PS50075">
    <property type="entry name" value="CARRIER"/>
    <property type="match status" value="2"/>
</dbReference>
<dbReference type="Pfam" id="PF00668">
    <property type="entry name" value="Condensation"/>
    <property type="match status" value="2"/>
</dbReference>
<dbReference type="InterPro" id="IPR009081">
    <property type="entry name" value="PP-bd_ACP"/>
</dbReference>
<evidence type="ECO:0000256" key="2">
    <source>
        <dbReference type="ARBA" id="ARBA00006432"/>
    </source>
</evidence>
<comment type="cofactor">
    <cofactor evidence="1">
        <name>pantetheine 4'-phosphate</name>
        <dbReference type="ChEBI" id="CHEBI:47942"/>
    </cofactor>
</comment>
<feature type="domain" description="Carrier" evidence="8">
    <location>
        <begin position="1862"/>
        <end position="1937"/>
    </location>
</feature>